<evidence type="ECO:0000256" key="1">
    <source>
        <dbReference type="SAM" id="MobiDB-lite"/>
    </source>
</evidence>
<keyword evidence="2" id="KW-0732">Signal</keyword>
<evidence type="ECO:0000313" key="4">
    <source>
        <dbReference type="Proteomes" id="UP001642540"/>
    </source>
</evidence>
<evidence type="ECO:0000256" key="2">
    <source>
        <dbReference type="SAM" id="SignalP"/>
    </source>
</evidence>
<reference evidence="3 4" key="1">
    <citation type="submission" date="2024-08" db="EMBL/GenBank/DDBJ databases">
        <authorList>
            <person name="Cucini C."/>
            <person name="Frati F."/>
        </authorList>
    </citation>
    <scope>NUCLEOTIDE SEQUENCE [LARGE SCALE GENOMIC DNA]</scope>
</reference>
<evidence type="ECO:0000313" key="3">
    <source>
        <dbReference type="EMBL" id="CAL8088161.1"/>
    </source>
</evidence>
<dbReference type="EMBL" id="CAXLJM020000022">
    <property type="protein sequence ID" value="CAL8088161.1"/>
    <property type="molecule type" value="Genomic_DNA"/>
</dbReference>
<feature type="signal peptide" evidence="2">
    <location>
        <begin position="1"/>
        <end position="22"/>
    </location>
</feature>
<proteinExistence type="predicted"/>
<name>A0ABP1Q3U7_9HEXA</name>
<sequence>MSSKSVFLVLVVLSVITVAIQAAAIQKRDVKPEERPEEPLLPECDDPSNNRELCFSIDPGNVDIWQVYLDEIKEWEKKNPTAAEVYNKANPDKKTKEQEKLAELEKIAKIHEA</sequence>
<feature type="region of interest" description="Disordered" evidence="1">
    <location>
        <begin position="27"/>
        <end position="46"/>
    </location>
</feature>
<protein>
    <submittedName>
        <fullName evidence="3">Uncharacterized protein</fullName>
    </submittedName>
</protein>
<organism evidence="3 4">
    <name type="scientific">Orchesella dallaii</name>
    <dbReference type="NCBI Taxonomy" id="48710"/>
    <lineage>
        <taxon>Eukaryota</taxon>
        <taxon>Metazoa</taxon>
        <taxon>Ecdysozoa</taxon>
        <taxon>Arthropoda</taxon>
        <taxon>Hexapoda</taxon>
        <taxon>Collembola</taxon>
        <taxon>Entomobryomorpha</taxon>
        <taxon>Entomobryoidea</taxon>
        <taxon>Orchesellidae</taxon>
        <taxon>Orchesellinae</taxon>
        <taxon>Orchesella</taxon>
    </lineage>
</organism>
<keyword evidence="4" id="KW-1185">Reference proteome</keyword>
<dbReference type="Proteomes" id="UP001642540">
    <property type="component" value="Unassembled WGS sequence"/>
</dbReference>
<comment type="caution">
    <text evidence="3">The sequence shown here is derived from an EMBL/GenBank/DDBJ whole genome shotgun (WGS) entry which is preliminary data.</text>
</comment>
<feature type="chain" id="PRO_5046413346" evidence="2">
    <location>
        <begin position="23"/>
        <end position="113"/>
    </location>
</feature>
<gene>
    <name evidence="3" type="ORF">ODALV1_LOCUS6968</name>
</gene>
<accession>A0ABP1Q3U7</accession>
<feature type="compositionally biased region" description="Basic and acidic residues" evidence="1">
    <location>
        <begin position="27"/>
        <end position="38"/>
    </location>
</feature>